<dbReference type="KEGG" id="rde:RD1_2814"/>
<reference evidence="1 2" key="1">
    <citation type="journal article" date="2007" name="J. Bacteriol.">
        <title>The complete genome sequence of Roseobacter denitrificans reveals a mixotrophic rather than photosynthetic metabolism.</title>
        <authorList>
            <person name="Swingley W.D."/>
            <person name="Sadekar S."/>
            <person name="Mastrian S.D."/>
            <person name="Matthies H.J."/>
            <person name="Hao J."/>
            <person name="Ramos H."/>
            <person name="Acharya C.R."/>
            <person name="Conrad A.L."/>
            <person name="Taylor H.L."/>
            <person name="Dejesa L.C."/>
            <person name="Shah M.K."/>
            <person name="O'huallachain M.E."/>
            <person name="Lince M.T."/>
            <person name="Blankenship R.E."/>
            <person name="Beatty J.T."/>
            <person name="Touchman J.W."/>
        </authorList>
    </citation>
    <scope>NUCLEOTIDE SEQUENCE [LARGE SCALE GENOMIC DNA]</scope>
    <source>
        <strain evidence="2">ATCC 33942 / OCh 114</strain>
    </source>
</reference>
<keyword evidence="2" id="KW-1185">Reference proteome</keyword>
<protein>
    <submittedName>
        <fullName evidence="1">Uncharacterized protein</fullName>
    </submittedName>
</protein>
<evidence type="ECO:0000313" key="1">
    <source>
        <dbReference type="EMBL" id="ABG32342.1"/>
    </source>
</evidence>
<dbReference type="OrthoDB" id="7868545at2"/>
<accession>Q165K1</accession>
<proteinExistence type="predicted"/>
<dbReference type="EMBL" id="CP000362">
    <property type="protein sequence ID" value="ABG32342.1"/>
    <property type="molecule type" value="Genomic_DNA"/>
</dbReference>
<dbReference type="eggNOG" id="ENOG5033A8V">
    <property type="taxonomic scope" value="Bacteria"/>
</dbReference>
<name>Q165K1_ROSDO</name>
<sequence>MLGVVLWSDASDRKAVIWCEDQGDLAYVKPSDDVLRTGDFFDAGDLVQFEMEVSQSTRVAHNPRLVIEKVGPALPDVLRDAAQTKTPSARRRGQVVSFSPWTEQAKVACS</sequence>
<dbReference type="Proteomes" id="UP000007029">
    <property type="component" value="Chromosome"/>
</dbReference>
<evidence type="ECO:0000313" key="2">
    <source>
        <dbReference type="Proteomes" id="UP000007029"/>
    </source>
</evidence>
<organism evidence="1 2">
    <name type="scientific">Roseobacter denitrificans (strain ATCC 33942 / OCh 114)</name>
    <name type="common">Erythrobacter sp. (strain OCh 114)</name>
    <name type="synonym">Roseobacter denitrificans</name>
    <dbReference type="NCBI Taxonomy" id="375451"/>
    <lineage>
        <taxon>Bacteria</taxon>
        <taxon>Pseudomonadati</taxon>
        <taxon>Pseudomonadota</taxon>
        <taxon>Alphaproteobacteria</taxon>
        <taxon>Rhodobacterales</taxon>
        <taxon>Roseobacteraceae</taxon>
        <taxon>Roseobacter</taxon>
    </lineage>
</organism>
<dbReference type="STRING" id="375451.RD1_2814"/>
<dbReference type="HOGENOM" id="CLU_2119873_0_0_5"/>
<gene>
    <name evidence="1" type="ordered locus">RD1_2814</name>
</gene>
<dbReference type="AlphaFoldDB" id="Q165K1"/>
<dbReference type="RefSeq" id="WP_011568958.1">
    <property type="nucleotide sequence ID" value="NC_008209.1"/>
</dbReference>